<proteinExistence type="predicted"/>
<gene>
    <name evidence="1" type="ORF">MSYG_3595</name>
</gene>
<name>A0A1M8A9S9_MALS4</name>
<organism evidence="1 2">
    <name type="scientific">Malassezia sympodialis (strain ATCC 42132)</name>
    <name type="common">Atopic eczema-associated yeast</name>
    <dbReference type="NCBI Taxonomy" id="1230383"/>
    <lineage>
        <taxon>Eukaryota</taxon>
        <taxon>Fungi</taxon>
        <taxon>Dikarya</taxon>
        <taxon>Basidiomycota</taxon>
        <taxon>Ustilaginomycotina</taxon>
        <taxon>Malasseziomycetes</taxon>
        <taxon>Malasseziales</taxon>
        <taxon>Malasseziaceae</taxon>
        <taxon>Malassezia</taxon>
    </lineage>
</organism>
<protein>
    <submittedName>
        <fullName evidence="1">Uncharacterized protein</fullName>
    </submittedName>
</protein>
<keyword evidence="2" id="KW-1185">Reference proteome</keyword>
<reference evidence="2" key="1">
    <citation type="journal article" date="2017" name="Nucleic Acids Res.">
        <title>Proteogenomics produces comprehensive and highly accurate protein-coding gene annotation in a complete genome assembly of Malassezia sympodialis.</title>
        <authorList>
            <person name="Zhu Y."/>
            <person name="Engstroem P.G."/>
            <person name="Tellgren-Roth C."/>
            <person name="Baudo C.D."/>
            <person name="Kennell J.C."/>
            <person name="Sun S."/>
            <person name="Billmyre R.B."/>
            <person name="Schroeder M.S."/>
            <person name="Andersson A."/>
            <person name="Holm T."/>
            <person name="Sigurgeirsson B."/>
            <person name="Wu G."/>
            <person name="Sankaranarayanan S.R."/>
            <person name="Siddharthan R."/>
            <person name="Sanyal K."/>
            <person name="Lundeberg J."/>
            <person name="Nystedt B."/>
            <person name="Boekhout T."/>
            <person name="Dawson T.L. Jr."/>
            <person name="Heitman J."/>
            <person name="Scheynius A."/>
            <person name="Lehtioe J."/>
        </authorList>
    </citation>
    <scope>NUCLEOTIDE SEQUENCE [LARGE SCALE GENOMIC DNA]</scope>
    <source>
        <strain evidence="2">ATCC 42132</strain>
    </source>
</reference>
<dbReference type="OMA" id="HEGEIAW"/>
<dbReference type="AlphaFoldDB" id="A0A1M8A9S9"/>
<sequence>MPGSDPQGIAWVCADARLGREAAKAAAAQMVASITGLVPQDVLAAWNQAQGTPWTIQTPYYESVVAHYFAEKADLLPSTPAVVLLVHRDSPLQEHKQRVQAQEGFDVPIALVVGMGNDTASGAPQGDIDETYAVHGWEYVEARDEDALTRVREALMVHQWPNAVPAESEAIPPGVRALAQLPDAERPWPAAPAAMQKDLDAFLEADDEFGTFVSAEGPADSDIDSLYPHQLHSLQNLIDHVKSLPPGPARRDAAAHVAMEVERALASS</sequence>
<accession>A0A1M8A9S9</accession>
<evidence type="ECO:0000313" key="2">
    <source>
        <dbReference type="Proteomes" id="UP000186303"/>
    </source>
</evidence>
<dbReference type="VEuPathDB" id="FungiDB:MSYG_3595"/>
<dbReference type="STRING" id="1230383.A0A1M8A9S9"/>
<dbReference type="EMBL" id="LT671826">
    <property type="protein sequence ID" value="SHO79246.1"/>
    <property type="molecule type" value="Genomic_DNA"/>
</dbReference>
<dbReference type="Proteomes" id="UP000186303">
    <property type="component" value="Chromosome 6"/>
</dbReference>
<dbReference type="OrthoDB" id="3362485at2759"/>
<evidence type="ECO:0000313" key="1">
    <source>
        <dbReference type="EMBL" id="SHO79246.1"/>
    </source>
</evidence>